<feature type="region of interest" description="Disordered" evidence="1">
    <location>
        <begin position="18"/>
        <end position="137"/>
    </location>
</feature>
<dbReference type="AlphaFoldDB" id="A0A8S4NQE8"/>
<dbReference type="EMBL" id="CAIIXF020000005">
    <property type="protein sequence ID" value="CAH1782903.1"/>
    <property type="molecule type" value="Genomic_DNA"/>
</dbReference>
<feature type="compositionally biased region" description="Basic and acidic residues" evidence="1">
    <location>
        <begin position="18"/>
        <end position="29"/>
    </location>
</feature>
<proteinExistence type="predicted"/>
<organism evidence="2 3">
    <name type="scientific">Owenia fusiformis</name>
    <name type="common">Polychaete worm</name>
    <dbReference type="NCBI Taxonomy" id="6347"/>
    <lineage>
        <taxon>Eukaryota</taxon>
        <taxon>Metazoa</taxon>
        <taxon>Spiralia</taxon>
        <taxon>Lophotrochozoa</taxon>
        <taxon>Annelida</taxon>
        <taxon>Polychaeta</taxon>
        <taxon>Sedentaria</taxon>
        <taxon>Canalipalpata</taxon>
        <taxon>Sabellida</taxon>
        <taxon>Oweniida</taxon>
        <taxon>Oweniidae</taxon>
        <taxon>Owenia</taxon>
    </lineage>
</organism>
<accession>A0A8S4NQE8</accession>
<evidence type="ECO:0000256" key="1">
    <source>
        <dbReference type="SAM" id="MobiDB-lite"/>
    </source>
</evidence>
<feature type="compositionally biased region" description="Polar residues" evidence="1">
    <location>
        <begin position="127"/>
        <end position="137"/>
    </location>
</feature>
<sequence length="137" mass="15463">MNSRKTVMIPFERYQRLLRNSEQDSKQEEEISVTTKESNEESLGNKLSDTASKLSGSKTFDIDKADTEKDSEALPKRKETVIIPPGIPERTNKRKSTKTRDVTVPLRKRKRDPITSQRGRGAVAVAASTSKTKWISL</sequence>
<feature type="compositionally biased region" description="Polar residues" evidence="1">
    <location>
        <begin position="32"/>
        <end position="58"/>
    </location>
</feature>
<name>A0A8S4NQE8_OWEFU</name>
<protein>
    <submittedName>
        <fullName evidence="2">Uncharacterized protein</fullName>
    </submittedName>
</protein>
<dbReference type="Proteomes" id="UP000749559">
    <property type="component" value="Unassembled WGS sequence"/>
</dbReference>
<feature type="compositionally biased region" description="Basic and acidic residues" evidence="1">
    <location>
        <begin position="60"/>
        <end position="80"/>
    </location>
</feature>
<reference evidence="2" key="1">
    <citation type="submission" date="2022-03" db="EMBL/GenBank/DDBJ databases">
        <authorList>
            <person name="Martin C."/>
        </authorList>
    </citation>
    <scope>NUCLEOTIDE SEQUENCE</scope>
</reference>
<evidence type="ECO:0000313" key="2">
    <source>
        <dbReference type="EMBL" id="CAH1782903.1"/>
    </source>
</evidence>
<keyword evidence="3" id="KW-1185">Reference proteome</keyword>
<gene>
    <name evidence="2" type="ORF">OFUS_LOCUS9302</name>
</gene>
<evidence type="ECO:0000313" key="3">
    <source>
        <dbReference type="Proteomes" id="UP000749559"/>
    </source>
</evidence>
<comment type="caution">
    <text evidence="2">The sequence shown here is derived from an EMBL/GenBank/DDBJ whole genome shotgun (WGS) entry which is preliminary data.</text>
</comment>